<name>A0AAQ4QMU9_GASAC</name>
<dbReference type="InterPro" id="IPR003599">
    <property type="entry name" value="Ig_sub"/>
</dbReference>
<keyword evidence="5" id="KW-1185">Reference proteome</keyword>
<dbReference type="Ensembl" id="ENSGACT00000030697.1">
    <property type="protein sequence ID" value="ENSGACP00000052599.1"/>
    <property type="gene ID" value="ENSGACG00000024041.1"/>
</dbReference>
<accession>A0AAQ4QMU9</accession>
<dbReference type="Proteomes" id="UP000007635">
    <property type="component" value="Chromosome VII"/>
</dbReference>
<reference evidence="4 5" key="1">
    <citation type="journal article" date="2021" name="G3 (Bethesda)">
        <title>Improved contiguity of the threespine stickleback genome using long-read sequencing.</title>
        <authorList>
            <person name="Nath S."/>
            <person name="Shaw D.E."/>
            <person name="White M.A."/>
        </authorList>
    </citation>
    <scope>NUCLEOTIDE SEQUENCE [LARGE SCALE GENOMIC DNA]</scope>
    <source>
        <strain evidence="4 5">Lake Benthic</strain>
    </source>
</reference>
<evidence type="ECO:0000256" key="2">
    <source>
        <dbReference type="ARBA" id="ARBA00023157"/>
    </source>
</evidence>
<proteinExistence type="predicted"/>
<dbReference type="PANTHER" id="PTHR11481">
    <property type="entry name" value="IMMUNOGLOBULIN FC RECEPTOR"/>
    <property type="match status" value="1"/>
</dbReference>
<keyword evidence="1" id="KW-0732">Signal</keyword>
<keyword evidence="2" id="KW-1015">Disulfide bond</keyword>
<evidence type="ECO:0000313" key="5">
    <source>
        <dbReference type="Proteomes" id="UP000007635"/>
    </source>
</evidence>
<dbReference type="SMART" id="SM00409">
    <property type="entry name" value="IG"/>
    <property type="match status" value="2"/>
</dbReference>
<dbReference type="InterPro" id="IPR013783">
    <property type="entry name" value="Ig-like_fold"/>
</dbReference>
<evidence type="ECO:0000256" key="1">
    <source>
        <dbReference type="ARBA" id="ARBA00022729"/>
    </source>
</evidence>
<feature type="domain" description="Ig-like" evidence="3">
    <location>
        <begin position="123"/>
        <end position="196"/>
    </location>
</feature>
<dbReference type="PANTHER" id="PTHR11481:SF64">
    <property type="entry name" value="FC RECEPTOR-LIKE PROTEIN 4"/>
    <property type="match status" value="1"/>
</dbReference>
<evidence type="ECO:0000259" key="3">
    <source>
        <dbReference type="PROSITE" id="PS50835"/>
    </source>
</evidence>
<dbReference type="Gene3D" id="2.60.40.10">
    <property type="entry name" value="Immunoglobulins"/>
    <property type="match status" value="2"/>
</dbReference>
<reference evidence="4" key="3">
    <citation type="submission" date="2025-09" db="UniProtKB">
        <authorList>
            <consortium name="Ensembl"/>
        </authorList>
    </citation>
    <scope>IDENTIFICATION</scope>
</reference>
<dbReference type="GO" id="GO:0007166">
    <property type="term" value="P:cell surface receptor signaling pathway"/>
    <property type="evidence" value="ECO:0007669"/>
    <property type="project" value="TreeGrafter"/>
</dbReference>
<dbReference type="GO" id="GO:0009897">
    <property type="term" value="C:external side of plasma membrane"/>
    <property type="evidence" value="ECO:0007669"/>
    <property type="project" value="TreeGrafter"/>
</dbReference>
<dbReference type="InterPro" id="IPR050488">
    <property type="entry name" value="Ig_Fc_receptor"/>
</dbReference>
<sequence>MFRRQQQDSMEVTSLMRTAMLLLLAQDHVSCSQKAAFPRVDPNRRQLFEYEPLAVSCEGLEGLTGWRVMRRIRGLVGTCSPHWSTSTGACRITNAIQGDTGEYWCEMGAARTGSVNITVTGGPVILESPVLPVAAGEATTLSCRGQRGTSSLTADFYKDGRLMENSSSLNITILGVSKSNEGLYACSLSGETSPASWLLVRGETFGTMCRSRSPSLVEVSLVRERTWWEADAMPENRSLGLRMDSATSKVQKQIFLIFSSSAHPPPLQLRSLIPSLRPSTCSPLVSGFPSWLCCCWWGFCNAGSAEQPPEVRRTAGGALLGLLGPACA</sequence>
<organism evidence="4 5">
    <name type="scientific">Gasterosteus aculeatus aculeatus</name>
    <name type="common">three-spined stickleback</name>
    <dbReference type="NCBI Taxonomy" id="481459"/>
    <lineage>
        <taxon>Eukaryota</taxon>
        <taxon>Metazoa</taxon>
        <taxon>Chordata</taxon>
        <taxon>Craniata</taxon>
        <taxon>Vertebrata</taxon>
        <taxon>Euteleostomi</taxon>
        <taxon>Actinopterygii</taxon>
        <taxon>Neopterygii</taxon>
        <taxon>Teleostei</taxon>
        <taxon>Neoteleostei</taxon>
        <taxon>Acanthomorphata</taxon>
        <taxon>Eupercaria</taxon>
        <taxon>Perciformes</taxon>
        <taxon>Cottioidei</taxon>
        <taxon>Gasterosteales</taxon>
        <taxon>Gasterosteidae</taxon>
        <taxon>Gasterosteus</taxon>
    </lineage>
</organism>
<dbReference type="SUPFAM" id="SSF48726">
    <property type="entry name" value="Immunoglobulin"/>
    <property type="match status" value="1"/>
</dbReference>
<dbReference type="InterPro" id="IPR007110">
    <property type="entry name" value="Ig-like_dom"/>
</dbReference>
<protein>
    <recommendedName>
        <fullName evidence="3">Ig-like domain-containing protein</fullName>
    </recommendedName>
</protein>
<evidence type="ECO:0000313" key="4">
    <source>
        <dbReference type="Ensembl" id="ENSGACP00000052599.1"/>
    </source>
</evidence>
<dbReference type="GO" id="GO:0004888">
    <property type="term" value="F:transmembrane signaling receptor activity"/>
    <property type="evidence" value="ECO:0007669"/>
    <property type="project" value="TreeGrafter"/>
</dbReference>
<dbReference type="GeneTree" id="ENSGT01120000273650"/>
<dbReference type="PROSITE" id="PS50835">
    <property type="entry name" value="IG_LIKE"/>
    <property type="match status" value="1"/>
</dbReference>
<dbReference type="AlphaFoldDB" id="A0AAQ4QMU9"/>
<dbReference type="GO" id="GO:0006955">
    <property type="term" value="P:immune response"/>
    <property type="evidence" value="ECO:0007669"/>
    <property type="project" value="TreeGrafter"/>
</dbReference>
<dbReference type="InterPro" id="IPR036179">
    <property type="entry name" value="Ig-like_dom_sf"/>
</dbReference>
<reference evidence="4" key="2">
    <citation type="submission" date="2025-08" db="UniProtKB">
        <authorList>
            <consortium name="Ensembl"/>
        </authorList>
    </citation>
    <scope>IDENTIFICATION</scope>
</reference>